<reference evidence="9 10" key="1">
    <citation type="submission" date="2019-08" db="EMBL/GenBank/DDBJ databases">
        <title>Bioinformatics analysis of the strain L3 and L5.</title>
        <authorList>
            <person name="Li X."/>
        </authorList>
    </citation>
    <scope>NUCLEOTIDE SEQUENCE [LARGE SCALE GENOMIC DNA]</scope>
    <source>
        <strain evidence="9 10">L5</strain>
    </source>
</reference>
<evidence type="ECO:0000259" key="8">
    <source>
        <dbReference type="PROSITE" id="PS51704"/>
    </source>
</evidence>
<evidence type="ECO:0000256" key="5">
    <source>
        <dbReference type="ARBA" id="ARBA00022801"/>
    </source>
</evidence>
<keyword evidence="4" id="KW-0319">Glycerol metabolism</keyword>
<dbReference type="GO" id="GO:0008889">
    <property type="term" value="F:glycerophosphodiester phosphodiesterase activity"/>
    <property type="evidence" value="ECO:0007669"/>
    <property type="project" value="UniProtKB-EC"/>
</dbReference>
<dbReference type="EMBL" id="VTPY01000004">
    <property type="protein sequence ID" value="KAA0011947.1"/>
    <property type="molecule type" value="Genomic_DNA"/>
</dbReference>
<feature type="signal peptide" evidence="7">
    <location>
        <begin position="1"/>
        <end position="21"/>
    </location>
</feature>
<dbReference type="PANTHER" id="PTHR43620">
    <property type="entry name" value="GLYCEROPHOSPHORYL DIESTER PHOSPHODIESTERASE"/>
    <property type="match status" value="1"/>
</dbReference>
<organism evidence="9 10">
    <name type="scientific">Billgrantia pellis</name>
    <dbReference type="NCBI Taxonomy" id="2606936"/>
    <lineage>
        <taxon>Bacteria</taxon>
        <taxon>Pseudomonadati</taxon>
        <taxon>Pseudomonadota</taxon>
        <taxon>Gammaproteobacteria</taxon>
        <taxon>Oceanospirillales</taxon>
        <taxon>Halomonadaceae</taxon>
        <taxon>Billgrantia</taxon>
    </lineage>
</organism>
<evidence type="ECO:0000256" key="7">
    <source>
        <dbReference type="SAM" id="SignalP"/>
    </source>
</evidence>
<feature type="domain" description="GP-PDE" evidence="8">
    <location>
        <begin position="83"/>
        <end position="431"/>
    </location>
</feature>
<dbReference type="InterPro" id="IPR017946">
    <property type="entry name" value="PLC-like_Pdiesterase_TIM-brl"/>
</dbReference>
<comment type="catalytic activity">
    <reaction evidence="6">
        <text>a sn-glycero-3-phosphodiester + H2O = an alcohol + sn-glycerol 3-phosphate + H(+)</text>
        <dbReference type="Rhea" id="RHEA:12969"/>
        <dbReference type="ChEBI" id="CHEBI:15377"/>
        <dbReference type="ChEBI" id="CHEBI:15378"/>
        <dbReference type="ChEBI" id="CHEBI:30879"/>
        <dbReference type="ChEBI" id="CHEBI:57597"/>
        <dbReference type="ChEBI" id="CHEBI:83408"/>
        <dbReference type="EC" id="3.1.4.46"/>
    </reaction>
</comment>
<dbReference type="AlphaFoldDB" id="A0A7V7FZ34"/>
<evidence type="ECO:0000256" key="6">
    <source>
        <dbReference type="ARBA" id="ARBA00047512"/>
    </source>
</evidence>
<dbReference type="SUPFAM" id="SSF51695">
    <property type="entry name" value="PLC-like phosphodiesterases"/>
    <property type="match status" value="1"/>
</dbReference>
<dbReference type="Pfam" id="PF03009">
    <property type="entry name" value="GDPD"/>
    <property type="match status" value="1"/>
</dbReference>
<sequence length="438" mass="48841">MHRSLYPPVCLGLLLTGAAMAQSEPENLPEWNDAMIEAAKNVTLGPRPLFLVNDMSEETERERELKNELLECAARHTDWQPSTLSIAHRGAPLQFPEHTLEGYLAGAQGGAGILECDVTFTSDNELVCRHSQCDLHTTTNIVETELAEKCSVPPQVDPDSGELTNAAEIRCCASDITLAEFRTLRGTMEGANPEARSIEAYMAGNPAWRSDLYASRGTLMSHADSIALFRKLGVKMTPELKEPEVEMPFNGMSQEDYAQKLVDEYKAADVSPGDVYAQSFRLGDVRYWIEHEPEFGEQAVYLDDRYDDEGFDHTDPDTWSPSMEELAEQGVKILAPPLWMLLEANPDFGEGDSRIVPSVYAERAREAGLELITWTLERSGPLSEGGQWYHQTTEETIRRDGDKLITLDTLVRDVGVLGVFSDWPATVSFYANCLERQD</sequence>
<protein>
    <recommendedName>
        <fullName evidence="2">glycerophosphodiester phosphodiesterase</fullName>
        <ecNumber evidence="2">3.1.4.46</ecNumber>
    </recommendedName>
</protein>
<feature type="chain" id="PRO_5030824062" description="glycerophosphodiester phosphodiesterase" evidence="7">
    <location>
        <begin position="22"/>
        <end position="438"/>
    </location>
</feature>
<dbReference type="PROSITE" id="PS51704">
    <property type="entry name" value="GP_PDE"/>
    <property type="match status" value="1"/>
</dbReference>
<proteinExistence type="inferred from homology"/>
<evidence type="ECO:0000313" key="10">
    <source>
        <dbReference type="Proteomes" id="UP000486760"/>
    </source>
</evidence>
<evidence type="ECO:0000256" key="2">
    <source>
        <dbReference type="ARBA" id="ARBA00012247"/>
    </source>
</evidence>
<comment type="similarity">
    <text evidence="1">Belongs to the glycerophosphoryl diester phosphodiesterase family.</text>
</comment>
<keyword evidence="10" id="KW-1185">Reference proteome</keyword>
<dbReference type="Gene3D" id="3.20.20.190">
    <property type="entry name" value="Phosphatidylinositol (PI) phosphodiesterase"/>
    <property type="match status" value="1"/>
</dbReference>
<dbReference type="GO" id="GO:0006071">
    <property type="term" value="P:glycerol metabolic process"/>
    <property type="evidence" value="ECO:0007669"/>
    <property type="project" value="UniProtKB-KW"/>
</dbReference>
<evidence type="ECO:0000313" key="9">
    <source>
        <dbReference type="EMBL" id="KAA0011947.1"/>
    </source>
</evidence>
<dbReference type="GO" id="GO:0006629">
    <property type="term" value="P:lipid metabolic process"/>
    <property type="evidence" value="ECO:0007669"/>
    <property type="project" value="InterPro"/>
</dbReference>
<accession>A0A7V7FZ34</accession>
<keyword evidence="3 7" id="KW-0732">Signal</keyword>
<gene>
    <name evidence="9" type="ORF">F0A17_11650</name>
</gene>
<dbReference type="InterPro" id="IPR030395">
    <property type="entry name" value="GP_PDE_dom"/>
</dbReference>
<evidence type="ECO:0000256" key="3">
    <source>
        <dbReference type="ARBA" id="ARBA00022729"/>
    </source>
</evidence>
<dbReference type="RefSeq" id="WP_149328508.1">
    <property type="nucleotide sequence ID" value="NZ_VTPY01000004.1"/>
</dbReference>
<keyword evidence="5" id="KW-0378">Hydrolase</keyword>
<evidence type="ECO:0000256" key="4">
    <source>
        <dbReference type="ARBA" id="ARBA00022798"/>
    </source>
</evidence>
<dbReference type="PANTHER" id="PTHR43620:SF7">
    <property type="entry name" value="GLYCEROPHOSPHODIESTER PHOSPHODIESTERASE GDPD5-RELATED"/>
    <property type="match status" value="1"/>
</dbReference>
<comment type="caution">
    <text evidence="9">The sequence shown here is derived from an EMBL/GenBank/DDBJ whole genome shotgun (WGS) entry which is preliminary data.</text>
</comment>
<dbReference type="EC" id="3.1.4.46" evidence="2"/>
<name>A0A7V7FZ34_9GAMM</name>
<dbReference type="Proteomes" id="UP000486760">
    <property type="component" value="Unassembled WGS sequence"/>
</dbReference>
<evidence type="ECO:0000256" key="1">
    <source>
        <dbReference type="ARBA" id="ARBA00007277"/>
    </source>
</evidence>